<name>A0A9X3EXS5_9BACT</name>
<dbReference type="Proteomes" id="UP001150924">
    <property type="component" value="Unassembled WGS sequence"/>
</dbReference>
<dbReference type="Gene3D" id="3.40.630.30">
    <property type="match status" value="1"/>
</dbReference>
<evidence type="ECO:0000313" key="3">
    <source>
        <dbReference type="Proteomes" id="UP001150924"/>
    </source>
</evidence>
<comment type="caution">
    <text evidence="2">The sequence shown here is derived from an EMBL/GenBank/DDBJ whole genome shotgun (WGS) entry which is preliminary data.</text>
</comment>
<dbReference type="GO" id="GO:0016747">
    <property type="term" value="F:acyltransferase activity, transferring groups other than amino-acyl groups"/>
    <property type="evidence" value="ECO:0007669"/>
    <property type="project" value="InterPro"/>
</dbReference>
<dbReference type="PROSITE" id="PS51186">
    <property type="entry name" value="GNAT"/>
    <property type="match status" value="1"/>
</dbReference>
<feature type="domain" description="N-acetyltransferase" evidence="1">
    <location>
        <begin position="4"/>
        <end position="178"/>
    </location>
</feature>
<dbReference type="RefSeq" id="WP_267774616.1">
    <property type="nucleotide sequence ID" value="NZ_JAPNKE010000002.1"/>
</dbReference>
<gene>
    <name evidence="2" type="ORF">OV079_38510</name>
</gene>
<dbReference type="EMBL" id="JAPNKE010000002">
    <property type="protein sequence ID" value="MCY1011355.1"/>
    <property type="molecule type" value="Genomic_DNA"/>
</dbReference>
<reference evidence="2" key="1">
    <citation type="submission" date="2022-11" db="EMBL/GenBank/DDBJ databases">
        <title>Minimal conservation of predation-associated metabolite biosynthetic gene clusters underscores biosynthetic potential of Myxococcota including descriptions for ten novel species: Archangium lansinium sp. nov., Myxococcus landrumus sp. nov., Nannocystis bai.</title>
        <authorList>
            <person name="Ahearne A."/>
            <person name="Stevens C."/>
            <person name="Phillips K."/>
        </authorList>
    </citation>
    <scope>NUCLEOTIDE SEQUENCE</scope>
    <source>
        <strain evidence="2">Na p29</strain>
    </source>
</reference>
<dbReference type="AlphaFoldDB" id="A0A9X3EXS5"/>
<organism evidence="2 3">
    <name type="scientific">Nannocystis pusilla</name>
    <dbReference type="NCBI Taxonomy" id="889268"/>
    <lineage>
        <taxon>Bacteria</taxon>
        <taxon>Pseudomonadati</taxon>
        <taxon>Myxococcota</taxon>
        <taxon>Polyangia</taxon>
        <taxon>Nannocystales</taxon>
        <taxon>Nannocystaceae</taxon>
        <taxon>Nannocystis</taxon>
    </lineage>
</organism>
<evidence type="ECO:0000313" key="2">
    <source>
        <dbReference type="EMBL" id="MCY1011355.1"/>
    </source>
</evidence>
<dbReference type="CDD" id="cd04301">
    <property type="entry name" value="NAT_SF"/>
    <property type="match status" value="1"/>
</dbReference>
<keyword evidence="3" id="KW-1185">Reference proteome</keyword>
<proteinExistence type="predicted"/>
<dbReference type="SUPFAM" id="SSF55729">
    <property type="entry name" value="Acyl-CoA N-acyltransferases (Nat)"/>
    <property type="match status" value="1"/>
</dbReference>
<evidence type="ECO:0000259" key="1">
    <source>
        <dbReference type="PROSITE" id="PS51186"/>
    </source>
</evidence>
<accession>A0A9X3EXS5</accession>
<dbReference type="Pfam" id="PF00583">
    <property type="entry name" value="Acetyltransf_1"/>
    <property type="match status" value="1"/>
</dbReference>
<sequence>MQLVDLTYDRPDLLEQAAELLHARMPEGWPDVAAAREEVDAALDPARIARAVVAGDTLLGWAAANERYTDHVWEIHPLVVRVDRERSGVGRTLVRDLEDRVRAMGIHTMFVGSDDELGPTSLAGVDLYPDVIGHLARLQNLRGHPIGFYRRLGYSVIGVMPDANGFGQHDIYLARRLVPQHDPRVMARASCRHAPDNWLTGPQVHLPSGS</sequence>
<protein>
    <submittedName>
        <fullName evidence="2">GNAT family N-acetyltransferase</fullName>
    </submittedName>
</protein>
<dbReference type="InterPro" id="IPR000182">
    <property type="entry name" value="GNAT_dom"/>
</dbReference>
<dbReference type="InterPro" id="IPR016181">
    <property type="entry name" value="Acyl_CoA_acyltransferase"/>
</dbReference>